<dbReference type="Proteomes" id="UP000002072">
    <property type="component" value="Chromosome"/>
</dbReference>
<keyword evidence="4" id="KW-0564">Palmitate</keyword>
<gene>
    <name evidence="6" type="ordered locus">Smon_1043</name>
</gene>
<dbReference type="EMBL" id="CP001779">
    <property type="protein sequence ID" value="ACZ01506.1"/>
    <property type="molecule type" value="Genomic_DNA"/>
</dbReference>
<evidence type="ECO:0000256" key="4">
    <source>
        <dbReference type="ARBA" id="ARBA00023139"/>
    </source>
</evidence>
<reference evidence="6 7" key="1">
    <citation type="journal article" date="2009" name="Stand. Genomic Sci.">
        <title>Complete genome sequence of Streptobacillus moniliformis type strain (9901T).</title>
        <authorList>
            <person name="Nolan M."/>
            <person name="Gronow S."/>
            <person name="Lapidus A."/>
            <person name="Ivanova N."/>
            <person name="Copeland A."/>
            <person name="Lucas S."/>
            <person name="Del Rio T.G."/>
            <person name="Chen F."/>
            <person name="Tice H."/>
            <person name="Pitluck S."/>
            <person name="Cheng J.F."/>
            <person name="Sims D."/>
            <person name="Meincke L."/>
            <person name="Bruce D."/>
            <person name="Goodwin L."/>
            <person name="Brettin T."/>
            <person name="Han C."/>
            <person name="Detter J.C."/>
            <person name="Ovchinikova G."/>
            <person name="Pati A."/>
            <person name="Mavromatis K."/>
            <person name="Mikhailova N."/>
            <person name="Chen A."/>
            <person name="Palaniappan K."/>
            <person name="Land M."/>
            <person name="Hauser L."/>
            <person name="Chang Y.J."/>
            <person name="Jeffries C.D."/>
            <person name="Rohde M."/>
            <person name="Sproer C."/>
            <person name="Goker M."/>
            <person name="Bristow J."/>
            <person name="Eisen J.A."/>
            <person name="Markowitz V."/>
            <person name="Hugenholtz P."/>
            <person name="Kyrpides N.C."/>
            <person name="Klenk H.P."/>
            <person name="Chain P."/>
        </authorList>
    </citation>
    <scope>NUCLEOTIDE SEQUENCE [LARGE SCALE GENOMIC DNA]</scope>
    <source>
        <strain evidence="7">ATCC 14647 / DSM 12112 / NCTC 10651 / 9901</strain>
    </source>
</reference>
<proteinExistence type="predicted"/>
<keyword evidence="7" id="KW-1185">Reference proteome</keyword>
<dbReference type="STRING" id="519441.Smon_1043"/>
<accession>D1AUU6</accession>
<dbReference type="HOGENOM" id="CLU_046536_1_0_0"/>
<dbReference type="PANTHER" id="PTHR43649:SF33">
    <property type="entry name" value="POLYGALACTURONAN_RHAMNOGALACTURONAN-BINDING PROTEIN YTCQ"/>
    <property type="match status" value="1"/>
</dbReference>
<evidence type="ECO:0000313" key="6">
    <source>
        <dbReference type="EMBL" id="ACZ01506.1"/>
    </source>
</evidence>
<dbReference type="InterPro" id="IPR006059">
    <property type="entry name" value="SBP"/>
</dbReference>
<dbReference type="Gene3D" id="3.40.190.10">
    <property type="entry name" value="Periplasmic binding protein-like II"/>
    <property type="match status" value="1"/>
</dbReference>
<dbReference type="eggNOG" id="COG1653">
    <property type="taxonomic scope" value="Bacteria"/>
</dbReference>
<sequence>MYKKFKILISVIFLGITVFSCGTKNSKDEVVTIKYWSFPNFNADSELKTPEEFDMALIKAFEEANPDIKVEYQKIDFTDGPAKLETSIISKSNPDVIIDAPGRVIDWAKKGYLVPFDIDTSIYSNTIVSAASHEGKLYLYPLGTAPFVMAFNKVITDKLGLTHMLPLDREGRNWTVEEFEALLMAIKEKDPSIDPIIFFNKTPDGSHGSRSFVLNLFDTWLTDKDITKYIVNNERGVKGLEWAKKAHDMGLLGDGASSEARDALEAFRSGLAAGTMIYSPGLNAISSNQQAKAEGRLDPVYVAMPNNGGQAKYELLLAGAAVFNNNDEAKIEASKKFVDFVINDPVWGQRALKATRNFSPVGKTGLYGDDEETKFIENINSNGNYGPYYNTIDGFAQMRPLWSNMVQAVLNGQISPKAGLDKFVIDATKAMEDAK</sequence>
<evidence type="ECO:0000256" key="5">
    <source>
        <dbReference type="ARBA" id="ARBA00023288"/>
    </source>
</evidence>
<organism evidence="6 7">
    <name type="scientific">Streptobacillus moniliformis (strain ATCC 14647 / DSM 12112 / NCTC 10651 / 9901)</name>
    <dbReference type="NCBI Taxonomy" id="519441"/>
    <lineage>
        <taxon>Bacteria</taxon>
        <taxon>Fusobacteriati</taxon>
        <taxon>Fusobacteriota</taxon>
        <taxon>Fusobacteriia</taxon>
        <taxon>Fusobacteriales</taxon>
        <taxon>Leptotrichiaceae</taxon>
        <taxon>Streptobacillus</taxon>
    </lineage>
</organism>
<dbReference type="InterPro" id="IPR050490">
    <property type="entry name" value="Bact_solute-bd_prot1"/>
</dbReference>
<dbReference type="PANTHER" id="PTHR43649">
    <property type="entry name" value="ARABINOSE-BINDING PROTEIN-RELATED"/>
    <property type="match status" value="1"/>
</dbReference>
<dbReference type="PROSITE" id="PS51257">
    <property type="entry name" value="PROKAR_LIPOPROTEIN"/>
    <property type="match status" value="1"/>
</dbReference>
<keyword evidence="3" id="KW-0472">Membrane</keyword>
<protein>
    <submittedName>
        <fullName evidence="6">Extracellular solute-binding protein family 1</fullName>
    </submittedName>
</protein>
<keyword evidence="2" id="KW-0732">Signal</keyword>
<evidence type="ECO:0000256" key="3">
    <source>
        <dbReference type="ARBA" id="ARBA00023136"/>
    </source>
</evidence>
<evidence type="ECO:0000256" key="2">
    <source>
        <dbReference type="ARBA" id="ARBA00022729"/>
    </source>
</evidence>
<keyword evidence="1" id="KW-1003">Cell membrane</keyword>
<dbReference type="RefSeq" id="WP_012859054.1">
    <property type="nucleotide sequence ID" value="NC_013515.1"/>
</dbReference>
<dbReference type="GeneID" id="29674163"/>
<name>D1AUU6_STRM9</name>
<evidence type="ECO:0000313" key="7">
    <source>
        <dbReference type="Proteomes" id="UP000002072"/>
    </source>
</evidence>
<dbReference type="SUPFAM" id="SSF53850">
    <property type="entry name" value="Periplasmic binding protein-like II"/>
    <property type="match status" value="1"/>
</dbReference>
<keyword evidence="5" id="KW-0449">Lipoprotein</keyword>
<dbReference type="Pfam" id="PF01547">
    <property type="entry name" value="SBP_bac_1"/>
    <property type="match status" value="1"/>
</dbReference>
<dbReference type="KEGG" id="smf:Smon_1043"/>
<evidence type="ECO:0000256" key="1">
    <source>
        <dbReference type="ARBA" id="ARBA00022475"/>
    </source>
</evidence>
<dbReference type="AlphaFoldDB" id="D1AUU6"/>
<dbReference type="OrthoDB" id="9782846at2"/>